<evidence type="ECO:0000256" key="1">
    <source>
        <dbReference type="ARBA" id="ARBA00004394"/>
    </source>
</evidence>
<dbReference type="InterPro" id="IPR024958">
    <property type="entry name" value="GRASP_PDZ"/>
</dbReference>
<dbReference type="Gene3D" id="2.30.42.10">
    <property type="match status" value="2"/>
</dbReference>
<dbReference type="Proteomes" id="UP001165063">
    <property type="component" value="Unassembled WGS sequence"/>
</dbReference>
<comment type="caution">
    <text evidence="7">The sequence shown here is derived from an EMBL/GenBank/DDBJ whole genome shotgun (WGS) entry which is preliminary data.</text>
</comment>
<evidence type="ECO:0000256" key="5">
    <source>
        <dbReference type="SAM" id="MobiDB-lite"/>
    </source>
</evidence>
<sequence>MFGFAKKLVSTIDAANQYLVGTETNTHLDKLGLRVLNVEKGSIGESHGFESWFDFILEINHHPITAFLTPSHATSANPYSGSSQYPTDGVEGDAVPIQVTGTYVDPNSVDFTNMINYMGHEVNVLKNDLHFKVWSAKGGVLRNITIANSSFSDVTSQQLDDVNISSNVPLKVETDKHGLTTVTNSAFRQLKLSLQLSSLAVSQFVWHVLKVQPNSPAYGAGIMPDEYIINSEGGKLATGGEDLLGRVMSSTLNRWKQEQFQLANSNQEQNPEHNSSKGPCSIVLYVYNHEFDAVRPVTIYPSDTWGGRGLLGCDIGYGLLHRLPEVLNKYKKDNDDAGSDIDFSGVLFQHQRKKSVEEQQDEIFNAYEPPLPPATDNILQTNAHAPAFGSTHEFSNAPQPPKPSKKKAAAKKYAMPKNDLANYFAEEAKKSKDIDGDRKIDFGGETPLPPPPKASQPPPPPSKSAQPPAETQ</sequence>
<feature type="region of interest" description="Disordered" evidence="5">
    <location>
        <begin position="388"/>
        <end position="472"/>
    </location>
</feature>
<feature type="domain" description="PDZ GRASP-type" evidence="6">
    <location>
        <begin position="204"/>
        <end position="320"/>
    </location>
</feature>
<feature type="compositionally biased region" description="Low complexity" evidence="5">
    <location>
        <begin position="463"/>
        <end position="472"/>
    </location>
</feature>
<feature type="compositionally biased region" description="Basic and acidic residues" evidence="5">
    <location>
        <begin position="426"/>
        <end position="442"/>
    </location>
</feature>
<evidence type="ECO:0000313" key="7">
    <source>
        <dbReference type="EMBL" id="GMG33079.1"/>
    </source>
</evidence>
<feature type="compositionally biased region" description="Pro residues" evidence="5">
    <location>
        <begin position="447"/>
        <end position="462"/>
    </location>
</feature>
<keyword evidence="3" id="KW-0333">Golgi apparatus</keyword>
<evidence type="ECO:0000313" key="8">
    <source>
        <dbReference type="Proteomes" id="UP001165063"/>
    </source>
</evidence>
<dbReference type="PROSITE" id="PS51865">
    <property type="entry name" value="PDZ_GRASP"/>
    <property type="match status" value="1"/>
</dbReference>
<evidence type="ECO:0000256" key="3">
    <source>
        <dbReference type="ARBA" id="ARBA00023034"/>
    </source>
</evidence>
<dbReference type="PANTHER" id="PTHR12893">
    <property type="entry name" value="GOLGI REASSEMBLY STACKING PROTEIN GRASP"/>
    <property type="match status" value="1"/>
</dbReference>
<organism evidence="7 8">
    <name type="scientific">Ambrosiozyma monospora</name>
    <name type="common">Yeast</name>
    <name type="synonym">Endomycopsis monosporus</name>
    <dbReference type="NCBI Taxonomy" id="43982"/>
    <lineage>
        <taxon>Eukaryota</taxon>
        <taxon>Fungi</taxon>
        <taxon>Dikarya</taxon>
        <taxon>Ascomycota</taxon>
        <taxon>Saccharomycotina</taxon>
        <taxon>Pichiomycetes</taxon>
        <taxon>Pichiales</taxon>
        <taxon>Pichiaceae</taxon>
        <taxon>Ambrosiozyma</taxon>
    </lineage>
</organism>
<dbReference type="PANTHER" id="PTHR12893:SF0">
    <property type="entry name" value="GRASP65"/>
    <property type="match status" value="1"/>
</dbReference>
<dbReference type="OrthoDB" id="3318at2759"/>
<dbReference type="GO" id="GO:0007030">
    <property type="term" value="P:Golgi organization"/>
    <property type="evidence" value="ECO:0007669"/>
    <property type="project" value="TreeGrafter"/>
</dbReference>
<comment type="subcellular location">
    <subcellularLocation>
        <location evidence="1">Golgi apparatus membrane</location>
    </subcellularLocation>
</comment>
<proteinExistence type="predicted"/>
<keyword evidence="4" id="KW-0472">Membrane</keyword>
<dbReference type="InterPro" id="IPR007583">
    <property type="entry name" value="GRASP55_65"/>
</dbReference>
<reference evidence="7" key="1">
    <citation type="submission" date="2023-04" db="EMBL/GenBank/DDBJ databases">
        <title>Ambrosiozyma monospora NBRC 1965.</title>
        <authorList>
            <person name="Ichikawa N."/>
            <person name="Sato H."/>
            <person name="Tonouchi N."/>
        </authorList>
    </citation>
    <scope>NUCLEOTIDE SEQUENCE</scope>
    <source>
        <strain evidence="7">NBRC 1965</strain>
    </source>
</reference>
<evidence type="ECO:0000256" key="2">
    <source>
        <dbReference type="ARBA" id="ARBA00022737"/>
    </source>
</evidence>
<evidence type="ECO:0000259" key="6">
    <source>
        <dbReference type="PROSITE" id="PS51865"/>
    </source>
</evidence>
<name>A0A9W6YTU1_AMBMO</name>
<keyword evidence="8" id="KW-1185">Reference proteome</keyword>
<dbReference type="EMBL" id="BSXU01001982">
    <property type="protein sequence ID" value="GMG33079.1"/>
    <property type="molecule type" value="Genomic_DNA"/>
</dbReference>
<gene>
    <name evidence="7" type="ORF">Amon01_000423300</name>
</gene>
<dbReference type="AlphaFoldDB" id="A0A9W6YTU1"/>
<keyword evidence="2" id="KW-0677">Repeat</keyword>
<dbReference type="GO" id="GO:0000139">
    <property type="term" value="C:Golgi membrane"/>
    <property type="evidence" value="ECO:0007669"/>
    <property type="project" value="UniProtKB-SubCell"/>
</dbReference>
<dbReference type="InterPro" id="IPR036034">
    <property type="entry name" value="PDZ_sf"/>
</dbReference>
<accession>A0A9W6YTU1</accession>
<protein>
    <submittedName>
        <fullName evidence="7">Unnamed protein product</fullName>
    </submittedName>
</protein>
<dbReference type="Pfam" id="PF04495">
    <property type="entry name" value="GRASP55_65"/>
    <property type="match status" value="1"/>
</dbReference>
<evidence type="ECO:0000256" key="4">
    <source>
        <dbReference type="ARBA" id="ARBA00023136"/>
    </source>
</evidence>